<evidence type="ECO:0000313" key="12">
    <source>
        <dbReference type="EMBL" id="QDV27330.1"/>
    </source>
</evidence>
<protein>
    <submittedName>
        <fullName evidence="12">UDP-glucose:undecaprenyl-phosphate glucose-1-phosphate transferase</fullName>
        <ecNumber evidence="12">2.7.8.31</ecNumber>
    </submittedName>
</protein>
<feature type="domain" description="Bacterial sugar transferase" evidence="11">
    <location>
        <begin position="365"/>
        <end position="562"/>
    </location>
</feature>
<reference evidence="12 13" key="1">
    <citation type="submission" date="2019-02" db="EMBL/GenBank/DDBJ databases">
        <title>Deep-cultivation of Planctomycetes and their phenomic and genomic characterization uncovers novel biology.</title>
        <authorList>
            <person name="Wiegand S."/>
            <person name="Jogler M."/>
            <person name="Boedeker C."/>
            <person name="Pinto D."/>
            <person name="Vollmers J."/>
            <person name="Rivas-Marin E."/>
            <person name="Kohn T."/>
            <person name="Peeters S.H."/>
            <person name="Heuer A."/>
            <person name="Rast P."/>
            <person name="Oberbeckmann S."/>
            <person name="Bunk B."/>
            <person name="Jeske O."/>
            <person name="Meyerdierks A."/>
            <person name="Storesund J.E."/>
            <person name="Kallscheuer N."/>
            <person name="Luecker S."/>
            <person name="Lage O.M."/>
            <person name="Pohl T."/>
            <person name="Merkel B.J."/>
            <person name="Hornburger P."/>
            <person name="Mueller R.-W."/>
            <person name="Bruemmer F."/>
            <person name="Labrenz M."/>
            <person name="Spormann A.M."/>
            <person name="Op den Camp H."/>
            <person name="Overmann J."/>
            <person name="Amann R."/>
            <person name="Jetten M.S.M."/>
            <person name="Mascher T."/>
            <person name="Medema M.H."/>
            <person name="Devos D.P."/>
            <person name="Kaster A.-K."/>
            <person name="Ovreas L."/>
            <person name="Rohde M."/>
            <person name="Galperin M.Y."/>
            <person name="Jogler C."/>
        </authorList>
    </citation>
    <scope>NUCLEOTIDE SEQUENCE [LARGE SCALE GENOMIC DNA]</scope>
    <source>
        <strain evidence="12 13">Q31a</strain>
    </source>
</reference>
<evidence type="ECO:0000256" key="1">
    <source>
        <dbReference type="ARBA" id="ARBA00004141"/>
    </source>
</evidence>
<evidence type="ECO:0000256" key="8">
    <source>
        <dbReference type="ARBA" id="ARBA00023136"/>
    </source>
</evidence>
<evidence type="ECO:0000256" key="10">
    <source>
        <dbReference type="SAM" id="Phobius"/>
    </source>
</evidence>
<dbReference type="InterPro" id="IPR017475">
    <property type="entry name" value="EPS_sugar_tfrase"/>
</dbReference>
<name>A0A518GFI3_9BACT</name>
<sequence length="567" mass="63308">MSHGVAETSDRFTPDSHEGPVDVIRQRSDAAHSSSGDDASGVQAPVAREDALSPESARYQRLNIVDRHSAEALNQYCKVNTVVGNVPTRLANLAALQSVLTSLPLALADFAALFSSLFLATGIAERLFGISTQQAEMQAVFFVSLVILPIAQLAGLYPGLGISPVVEFRQLSRSLFASLLVFCGIGWFAHPQMWLFYVASGLLAFCLGTPASIAARYVARHLAKRFRFWGVPVLVLADPERGEELYRRLAKSSEQGFRPVGVLLDADNYWRAGKRLEEQGVPVFDIRRTHESALEHSVTWVIVSNCANRENAPSLDPPLAVIPNRILLSSNQLDMGLWDRLYCVGSTSGLRLGGGRPSSYKLAMKRVMDLTFTLAACLVGLPALLAMYLMVKLSSRGPVFYGQKRIGLGGREFTAWKFRTMQQDADRVLDAYLAKNPAARKEWDEKHKLSSDPRVTRIGQLLRATSFDELPQLWNVLTGEMSLVGPRPIINSPTYDACYVEHYPDEFEAYKSVRPGLTGLWQVACRNRGVYDLRIYWDMYYIRNWCVWLDMYLILRTVKTVLFREGS</sequence>
<evidence type="ECO:0000256" key="6">
    <source>
        <dbReference type="ARBA" id="ARBA00022692"/>
    </source>
</evidence>
<dbReference type="EC" id="2.7.8.31" evidence="12"/>
<keyword evidence="8 10" id="KW-0472">Membrane</keyword>
<dbReference type="KEGG" id="ahel:Q31a_57180"/>
<gene>
    <name evidence="12" type="primary">gumD_2</name>
    <name evidence="12" type="ORF">Q31a_57180</name>
</gene>
<dbReference type="PANTHER" id="PTHR30576">
    <property type="entry name" value="COLANIC BIOSYNTHESIS UDP-GLUCOSE LIPID CARRIER TRANSFERASE"/>
    <property type="match status" value="1"/>
</dbReference>
<dbReference type="NCBIfam" id="TIGR03025">
    <property type="entry name" value="EPS_sugtrans"/>
    <property type="match status" value="1"/>
</dbReference>
<keyword evidence="4" id="KW-1003">Cell membrane</keyword>
<dbReference type="Proteomes" id="UP000318017">
    <property type="component" value="Chromosome"/>
</dbReference>
<evidence type="ECO:0000256" key="4">
    <source>
        <dbReference type="ARBA" id="ARBA00022475"/>
    </source>
</evidence>
<feature type="compositionally biased region" description="Low complexity" evidence="9">
    <location>
        <begin position="31"/>
        <end position="41"/>
    </location>
</feature>
<dbReference type="Pfam" id="PF02397">
    <property type="entry name" value="Bac_transf"/>
    <property type="match status" value="1"/>
</dbReference>
<dbReference type="GO" id="GO:0005886">
    <property type="term" value="C:plasma membrane"/>
    <property type="evidence" value="ECO:0007669"/>
    <property type="project" value="UniProtKB-SubCell"/>
</dbReference>
<comment type="similarity">
    <text evidence="3">Belongs to the bacterial sugar transferase family.</text>
</comment>
<dbReference type="PANTHER" id="PTHR30576:SF4">
    <property type="entry name" value="UNDECAPRENYL-PHOSPHATE GALACTOSE PHOSPHOTRANSFERASE"/>
    <property type="match status" value="1"/>
</dbReference>
<evidence type="ECO:0000256" key="7">
    <source>
        <dbReference type="ARBA" id="ARBA00022989"/>
    </source>
</evidence>
<keyword evidence="7 10" id="KW-1133">Transmembrane helix</keyword>
<evidence type="ECO:0000256" key="9">
    <source>
        <dbReference type="SAM" id="MobiDB-lite"/>
    </source>
</evidence>
<keyword evidence="13" id="KW-1185">Reference proteome</keyword>
<dbReference type="GO" id="GO:0089702">
    <property type="term" value="F:undecaprenyl-phosphate glucose phosphotransferase activity"/>
    <property type="evidence" value="ECO:0007669"/>
    <property type="project" value="UniProtKB-EC"/>
</dbReference>
<feature type="transmembrane region" description="Helical" evidence="10">
    <location>
        <begin position="370"/>
        <end position="391"/>
    </location>
</feature>
<evidence type="ECO:0000259" key="11">
    <source>
        <dbReference type="Pfam" id="PF02397"/>
    </source>
</evidence>
<keyword evidence="5 12" id="KW-0808">Transferase</keyword>
<proteinExistence type="inferred from homology"/>
<comment type="subcellular location">
    <subcellularLocation>
        <location evidence="2">Cell membrane</location>
    </subcellularLocation>
    <subcellularLocation>
        <location evidence="1">Membrane</location>
        <topology evidence="1">Multi-pass membrane protein</topology>
    </subcellularLocation>
</comment>
<feature type="compositionally biased region" description="Basic and acidic residues" evidence="9">
    <location>
        <begin position="8"/>
        <end position="30"/>
    </location>
</feature>
<evidence type="ECO:0000256" key="2">
    <source>
        <dbReference type="ARBA" id="ARBA00004236"/>
    </source>
</evidence>
<feature type="transmembrane region" description="Helical" evidence="10">
    <location>
        <begin position="139"/>
        <end position="159"/>
    </location>
</feature>
<feature type="transmembrane region" description="Helical" evidence="10">
    <location>
        <begin position="195"/>
        <end position="219"/>
    </location>
</feature>
<keyword evidence="6 10" id="KW-0812">Transmembrane</keyword>
<dbReference type="EMBL" id="CP036298">
    <property type="protein sequence ID" value="QDV27330.1"/>
    <property type="molecule type" value="Genomic_DNA"/>
</dbReference>
<feature type="transmembrane region" description="Helical" evidence="10">
    <location>
        <begin position="99"/>
        <end position="119"/>
    </location>
</feature>
<dbReference type="AlphaFoldDB" id="A0A518GFI3"/>
<feature type="transmembrane region" description="Helical" evidence="10">
    <location>
        <begin position="171"/>
        <end position="189"/>
    </location>
</feature>
<feature type="region of interest" description="Disordered" evidence="9">
    <location>
        <begin position="1"/>
        <end position="54"/>
    </location>
</feature>
<evidence type="ECO:0000313" key="13">
    <source>
        <dbReference type="Proteomes" id="UP000318017"/>
    </source>
</evidence>
<accession>A0A518GFI3</accession>
<dbReference type="InterPro" id="IPR003362">
    <property type="entry name" value="Bact_transf"/>
</dbReference>
<organism evidence="12 13">
    <name type="scientific">Aureliella helgolandensis</name>
    <dbReference type="NCBI Taxonomy" id="2527968"/>
    <lineage>
        <taxon>Bacteria</taxon>
        <taxon>Pseudomonadati</taxon>
        <taxon>Planctomycetota</taxon>
        <taxon>Planctomycetia</taxon>
        <taxon>Pirellulales</taxon>
        <taxon>Pirellulaceae</taxon>
        <taxon>Aureliella</taxon>
    </lineage>
</organism>
<evidence type="ECO:0000256" key="5">
    <source>
        <dbReference type="ARBA" id="ARBA00022679"/>
    </source>
</evidence>
<evidence type="ECO:0000256" key="3">
    <source>
        <dbReference type="ARBA" id="ARBA00006464"/>
    </source>
</evidence>
<dbReference type="RefSeq" id="WP_197355740.1">
    <property type="nucleotide sequence ID" value="NZ_CP036298.1"/>
</dbReference>